<dbReference type="AlphaFoldDB" id="A0A6A4TAT2"/>
<dbReference type="Proteomes" id="UP000438429">
    <property type="component" value="Unassembled WGS sequence"/>
</dbReference>
<accession>A0A6A4TAT2</accession>
<comment type="caution">
    <text evidence="1">The sequence shown here is derived from an EMBL/GenBank/DDBJ whole genome shotgun (WGS) entry which is preliminary data.</text>
</comment>
<sequence length="834" mass="93450">MELSTAKYVSVTSGRVLFGLSVMTKPYSNIPEWNHFDVMKSLRPRLTGGVVHRHRRFTRDKGGGSHRASRPQIIGHSFDKIFNVCDESFSIPSSELSSIVMALYFSTEQIGEAEVNAANRPNFHRSESVANANGNFILSATRQRFIRIQYGRRDGEVVAALKPRFSGSFMSSFAMLHVKLRTSPLSSHFVRILDYVKCRFSGSGGFEKVLSEYSQSQGDRTDANAERKAVFSRKRTLSDIDRGGFSRVSSGESADLADNTIHLLTDSFVGAQIPCGHWLFWPTFAVTLKDSDLAHSLSLKHQLHSQLEHAASVSQHPIHLCGSLLFEAHLVNNAAAQNTLQSAAAQVESMTDLGLYFQLAVRQREGVHAGKREDPLPAPVDLRKMLVHSPLHSPAVMDVSVQLVLYPEQSPLFHQGAVICLKHSSQFFIGLPENNCFEFSGSQRPFVLYNRMVHVRTRVETSFDVLSEVESELNEPLTLAQTRAHNRHRTSNKKRKVKEQIITNGAAMCSAALTLKTLGDEGQVFYVRIEKELEELEQFPSGAVQSSSYSSLISRVVKLSDLTNNGTVLPSTGKEENIFCNLYICAIGSQHVTSVYIEGYWQRRSPPFMIRGNALLRNVSINWNNRIMRRRSGRMDQYASASEISHNLNRSLGPLSFNQTLCQIKSFHSLCSCRPVACVCISPSLADLPNMEKPGSRTSSQAQWKPSDTLHYIVLVPIKGDTIRCQEPGDTLQRGRCKVRVPVFVSTVGLCEYTDRSVQVKPTDWSFLEQTTVLVSCEKKRVMRVFKMKEREGKQRPKRWRTVFIAQDAEDGSPTGAVMGLPERTVVLREKYNV</sequence>
<evidence type="ECO:0000313" key="2">
    <source>
        <dbReference type="Proteomes" id="UP000438429"/>
    </source>
</evidence>
<protein>
    <submittedName>
        <fullName evidence="1">Uncharacterized protein</fullName>
    </submittedName>
</protein>
<evidence type="ECO:0000313" key="1">
    <source>
        <dbReference type="EMBL" id="KAF0041999.1"/>
    </source>
</evidence>
<proteinExistence type="predicted"/>
<gene>
    <name evidence="1" type="ORF">F2P81_005531</name>
</gene>
<organism evidence="1 2">
    <name type="scientific">Scophthalmus maximus</name>
    <name type="common">Turbot</name>
    <name type="synonym">Psetta maxima</name>
    <dbReference type="NCBI Taxonomy" id="52904"/>
    <lineage>
        <taxon>Eukaryota</taxon>
        <taxon>Metazoa</taxon>
        <taxon>Chordata</taxon>
        <taxon>Craniata</taxon>
        <taxon>Vertebrata</taxon>
        <taxon>Euteleostomi</taxon>
        <taxon>Actinopterygii</taxon>
        <taxon>Neopterygii</taxon>
        <taxon>Teleostei</taxon>
        <taxon>Neoteleostei</taxon>
        <taxon>Acanthomorphata</taxon>
        <taxon>Carangaria</taxon>
        <taxon>Pleuronectiformes</taxon>
        <taxon>Pleuronectoidei</taxon>
        <taxon>Scophthalmidae</taxon>
        <taxon>Scophthalmus</taxon>
    </lineage>
</organism>
<name>A0A6A4TAT2_SCOMX</name>
<reference evidence="1 2" key="1">
    <citation type="submission" date="2019-06" db="EMBL/GenBank/DDBJ databases">
        <title>Draft genomes of female and male turbot (Scophthalmus maximus).</title>
        <authorList>
            <person name="Xu H."/>
            <person name="Xu X.-W."/>
            <person name="Shao C."/>
            <person name="Chen S."/>
        </authorList>
    </citation>
    <scope>NUCLEOTIDE SEQUENCE [LARGE SCALE GENOMIC DNA]</scope>
    <source>
        <strain evidence="1">Ysfricsl-2016a</strain>
        <tissue evidence="1">Blood</tissue>
    </source>
</reference>
<dbReference type="EMBL" id="VEVO01000005">
    <property type="protein sequence ID" value="KAF0041999.1"/>
    <property type="molecule type" value="Genomic_DNA"/>
</dbReference>